<dbReference type="EMBL" id="CAJNOK010003418">
    <property type="protein sequence ID" value="CAF0900359.1"/>
    <property type="molecule type" value="Genomic_DNA"/>
</dbReference>
<dbReference type="EMBL" id="CAJOBC010003462">
    <property type="protein sequence ID" value="CAF3785064.1"/>
    <property type="molecule type" value="Genomic_DNA"/>
</dbReference>
<gene>
    <name evidence="2" type="ORF">GPM918_LOCUS14398</name>
    <name evidence="1" type="ORF">OVA965_LOCUS9590</name>
    <name evidence="4" type="ORF">SRO942_LOCUS14398</name>
    <name evidence="3" type="ORF">TMI583_LOCUS9589</name>
</gene>
<comment type="caution">
    <text evidence="2">The sequence shown here is derived from an EMBL/GenBank/DDBJ whole genome shotgun (WGS) entry which is preliminary data.</text>
</comment>
<dbReference type="Proteomes" id="UP000681722">
    <property type="component" value="Unassembled WGS sequence"/>
</dbReference>
<dbReference type="Proteomes" id="UP000663829">
    <property type="component" value="Unassembled WGS sequence"/>
</dbReference>
<dbReference type="Proteomes" id="UP000682733">
    <property type="component" value="Unassembled WGS sequence"/>
</dbReference>
<evidence type="ECO:0000313" key="3">
    <source>
        <dbReference type="EMBL" id="CAF3681220.1"/>
    </source>
</evidence>
<dbReference type="OrthoDB" id="10029173at2759"/>
<reference evidence="2" key="1">
    <citation type="submission" date="2021-02" db="EMBL/GenBank/DDBJ databases">
        <authorList>
            <person name="Nowell W R."/>
        </authorList>
    </citation>
    <scope>NUCLEOTIDE SEQUENCE</scope>
</reference>
<dbReference type="AlphaFoldDB" id="A0A814HV60"/>
<dbReference type="EMBL" id="CAJNOQ010003462">
    <property type="protein sequence ID" value="CAF1013613.1"/>
    <property type="molecule type" value="Genomic_DNA"/>
</dbReference>
<accession>A0A814HV60</accession>
<proteinExistence type="predicted"/>
<sequence length="275" mass="31394">MFSKPYETNNTNLSDGSVLFRNLRMLEQNNLRTNSDNPSLSNSLTPSISVPLSYIDLKPFQHEEQEPTVNESQQLLTSMMKRNFVARSSGCTIDSLQQAESQMVVPFEFRRLRIDEPDRRTKFPNYLENVPDLAVAVYERRSQPDGVKFCRICQNGFWIPLTVCETVRCDADLLRGYPRLVTEWGEIKQGDLALYPPHSVYAVYPFAFGPHCKQCEEHGEWSRYALAELCSGIKFWDSHSTLAMTDSTTTKANSDATTHIEITRTRVPPSKAKKV</sequence>
<evidence type="ECO:0000313" key="2">
    <source>
        <dbReference type="EMBL" id="CAF1013613.1"/>
    </source>
</evidence>
<keyword evidence="5" id="KW-1185">Reference proteome</keyword>
<dbReference type="Proteomes" id="UP000677228">
    <property type="component" value="Unassembled WGS sequence"/>
</dbReference>
<organism evidence="2 5">
    <name type="scientific">Didymodactylos carnosus</name>
    <dbReference type="NCBI Taxonomy" id="1234261"/>
    <lineage>
        <taxon>Eukaryota</taxon>
        <taxon>Metazoa</taxon>
        <taxon>Spiralia</taxon>
        <taxon>Gnathifera</taxon>
        <taxon>Rotifera</taxon>
        <taxon>Eurotatoria</taxon>
        <taxon>Bdelloidea</taxon>
        <taxon>Philodinida</taxon>
        <taxon>Philodinidae</taxon>
        <taxon>Didymodactylos</taxon>
    </lineage>
</organism>
<evidence type="ECO:0000313" key="1">
    <source>
        <dbReference type="EMBL" id="CAF0900359.1"/>
    </source>
</evidence>
<name>A0A814HV60_9BILA</name>
<evidence type="ECO:0000313" key="4">
    <source>
        <dbReference type="EMBL" id="CAF3785064.1"/>
    </source>
</evidence>
<dbReference type="EMBL" id="CAJOBA010003420">
    <property type="protein sequence ID" value="CAF3681220.1"/>
    <property type="molecule type" value="Genomic_DNA"/>
</dbReference>
<evidence type="ECO:0000313" key="5">
    <source>
        <dbReference type="Proteomes" id="UP000663829"/>
    </source>
</evidence>
<protein>
    <submittedName>
        <fullName evidence="2">Uncharacterized protein</fullName>
    </submittedName>
</protein>